<dbReference type="RefSeq" id="XP_007770819.1">
    <property type="nucleotide sequence ID" value="XM_007772629.1"/>
</dbReference>
<protein>
    <recommendedName>
        <fullName evidence="1">Fungal-type protein kinase domain-containing protein</fullName>
    </recommendedName>
</protein>
<evidence type="ECO:0000259" key="1">
    <source>
        <dbReference type="Pfam" id="PF17667"/>
    </source>
</evidence>
<dbReference type="EMBL" id="JH711581">
    <property type="protein sequence ID" value="EIW79096.1"/>
    <property type="molecule type" value="Genomic_DNA"/>
</dbReference>
<feature type="domain" description="Fungal-type protein kinase" evidence="1">
    <location>
        <begin position="4"/>
        <end position="426"/>
    </location>
</feature>
<evidence type="ECO:0000313" key="2">
    <source>
        <dbReference type="EMBL" id="EIW79096.1"/>
    </source>
</evidence>
<evidence type="ECO:0000313" key="3">
    <source>
        <dbReference type="Proteomes" id="UP000053558"/>
    </source>
</evidence>
<dbReference type="AlphaFoldDB" id="A0A5M3MJ79"/>
<accession>A0A5M3MJ79</accession>
<name>A0A5M3MJ79_CONPW</name>
<gene>
    <name evidence="2" type="ORF">CONPUDRAFT_107199</name>
</gene>
<dbReference type="GeneID" id="19198635"/>
<dbReference type="Gene3D" id="1.10.510.10">
    <property type="entry name" value="Transferase(Phosphotransferase) domain 1"/>
    <property type="match status" value="1"/>
</dbReference>
<dbReference type="InterPro" id="IPR040976">
    <property type="entry name" value="Pkinase_fungal"/>
</dbReference>
<keyword evidence="3" id="KW-1185">Reference proteome</keyword>
<dbReference type="SUPFAM" id="SSF56112">
    <property type="entry name" value="Protein kinase-like (PK-like)"/>
    <property type="match status" value="1"/>
</dbReference>
<dbReference type="PANTHER" id="PTHR38248:SF2">
    <property type="entry name" value="FUNK1 11"/>
    <property type="match status" value="1"/>
</dbReference>
<dbReference type="OMA" id="CWINEDA"/>
<proteinExistence type="predicted"/>
<dbReference type="KEGG" id="cput:CONPUDRAFT_107199"/>
<organism evidence="2 3">
    <name type="scientific">Coniophora puteana (strain RWD-64-598)</name>
    <name type="common">Brown rot fungus</name>
    <dbReference type="NCBI Taxonomy" id="741705"/>
    <lineage>
        <taxon>Eukaryota</taxon>
        <taxon>Fungi</taxon>
        <taxon>Dikarya</taxon>
        <taxon>Basidiomycota</taxon>
        <taxon>Agaricomycotina</taxon>
        <taxon>Agaricomycetes</taxon>
        <taxon>Agaricomycetidae</taxon>
        <taxon>Boletales</taxon>
        <taxon>Coniophorineae</taxon>
        <taxon>Coniophoraceae</taxon>
        <taxon>Coniophora</taxon>
    </lineage>
</organism>
<comment type="caution">
    <text evidence="2">The sequence shown here is derived from an EMBL/GenBank/DDBJ whole genome shotgun (WGS) entry which is preliminary data.</text>
</comment>
<sequence>MTATRYLYNDPARHYVYGLTLQGEDLRLWYFSRSHCAKSTPICWTRHPHLFIKVLTSFIFANMKDLGYDPSLWRIDDGQFVYKVGGKFFKTEAILKHHPSLRIPGRATRIWRVIEVEQAGDEEHPRFERLDGVPKVLKDCWINEDAKTEREIQRDIFNRLKGLKEYRLHSEEVQQDVSENPGYLKEDNANLEKLLATAQEISLSGVNFDFREWFENLLGDYTSYFLTIDSPALPFDLATDDGTPETTFKEHRSPPHHGRIQLYDALPNGASDRSFTPKKQCRLVFKEVCHSFSEERDFKHIVQASFDCVGAMVLMYSVGWIHRDISVGNLLIYQRPTTNEVGGILADLEYAKHKEDVSLSKDPKTGTPYFMAAEVATQSFFHQQGYQTSATDIFSDIYSRHDQGLGQARPFRHHAVHDIESMFWVFSGF</sequence>
<dbReference type="Pfam" id="PF17667">
    <property type="entry name" value="Pkinase_fungal"/>
    <property type="match status" value="1"/>
</dbReference>
<dbReference type="InterPro" id="IPR011009">
    <property type="entry name" value="Kinase-like_dom_sf"/>
</dbReference>
<dbReference type="OrthoDB" id="3260094at2759"/>
<dbReference type="Proteomes" id="UP000053558">
    <property type="component" value="Unassembled WGS sequence"/>
</dbReference>
<reference evidence="3" key="1">
    <citation type="journal article" date="2012" name="Science">
        <title>The Paleozoic origin of enzymatic lignin decomposition reconstructed from 31 fungal genomes.</title>
        <authorList>
            <person name="Floudas D."/>
            <person name="Binder M."/>
            <person name="Riley R."/>
            <person name="Barry K."/>
            <person name="Blanchette R.A."/>
            <person name="Henrissat B."/>
            <person name="Martinez A.T."/>
            <person name="Otillar R."/>
            <person name="Spatafora J.W."/>
            <person name="Yadav J.S."/>
            <person name="Aerts A."/>
            <person name="Benoit I."/>
            <person name="Boyd A."/>
            <person name="Carlson A."/>
            <person name="Copeland A."/>
            <person name="Coutinho P.M."/>
            <person name="de Vries R.P."/>
            <person name="Ferreira P."/>
            <person name="Findley K."/>
            <person name="Foster B."/>
            <person name="Gaskell J."/>
            <person name="Glotzer D."/>
            <person name="Gorecki P."/>
            <person name="Heitman J."/>
            <person name="Hesse C."/>
            <person name="Hori C."/>
            <person name="Igarashi K."/>
            <person name="Jurgens J.A."/>
            <person name="Kallen N."/>
            <person name="Kersten P."/>
            <person name="Kohler A."/>
            <person name="Kuees U."/>
            <person name="Kumar T.K.A."/>
            <person name="Kuo A."/>
            <person name="LaButti K."/>
            <person name="Larrondo L.F."/>
            <person name="Lindquist E."/>
            <person name="Ling A."/>
            <person name="Lombard V."/>
            <person name="Lucas S."/>
            <person name="Lundell T."/>
            <person name="Martin R."/>
            <person name="McLaughlin D.J."/>
            <person name="Morgenstern I."/>
            <person name="Morin E."/>
            <person name="Murat C."/>
            <person name="Nagy L.G."/>
            <person name="Nolan M."/>
            <person name="Ohm R.A."/>
            <person name="Patyshakuliyeva A."/>
            <person name="Rokas A."/>
            <person name="Ruiz-Duenas F.J."/>
            <person name="Sabat G."/>
            <person name="Salamov A."/>
            <person name="Samejima M."/>
            <person name="Schmutz J."/>
            <person name="Slot J.C."/>
            <person name="St John F."/>
            <person name="Stenlid J."/>
            <person name="Sun H."/>
            <person name="Sun S."/>
            <person name="Syed K."/>
            <person name="Tsang A."/>
            <person name="Wiebenga A."/>
            <person name="Young D."/>
            <person name="Pisabarro A."/>
            <person name="Eastwood D.C."/>
            <person name="Martin F."/>
            <person name="Cullen D."/>
            <person name="Grigoriev I.V."/>
            <person name="Hibbett D.S."/>
        </authorList>
    </citation>
    <scope>NUCLEOTIDE SEQUENCE [LARGE SCALE GENOMIC DNA]</scope>
    <source>
        <strain evidence="3">RWD-64-598 SS2</strain>
    </source>
</reference>
<dbReference type="PANTHER" id="PTHR38248">
    <property type="entry name" value="FUNK1 6"/>
    <property type="match status" value="1"/>
</dbReference>